<evidence type="ECO:0000256" key="7">
    <source>
        <dbReference type="ARBA" id="ARBA00023027"/>
    </source>
</evidence>
<proteinExistence type="inferred from homology"/>
<evidence type="ECO:0000256" key="4">
    <source>
        <dbReference type="ARBA" id="ARBA00007637"/>
    </source>
</evidence>
<evidence type="ECO:0000256" key="5">
    <source>
        <dbReference type="ARBA" id="ARBA00013189"/>
    </source>
</evidence>
<dbReference type="CDD" id="cd05247">
    <property type="entry name" value="UDP_G4E_1_SDR_e"/>
    <property type="match status" value="1"/>
</dbReference>
<dbReference type="GO" id="GO:0006012">
    <property type="term" value="P:galactose metabolic process"/>
    <property type="evidence" value="ECO:0007669"/>
    <property type="project" value="UniProtKB-UniPathway"/>
</dbReference>
<dbReference type="AlphaFoldDB" id="A0A3N2QVA2"/>
<comment type="subunit">
    <text evidence="10">Homodimer.</text>
</comment>
<dbReference type="RefSeq" id="WP_123643286.1">
    <property type="nucleotide sequence ID" value="NZ_ML119088.1"/>
</dbReference>
<comment type="cofactor">
    <cofactor evidence="2 10">
        <name>NAD(+)</name>
        <dbReference type="ChEBI" id="CHEBI:57540"/>
    </cofactor>
</comment>
<dbReference type="NCBIfam" id="TIGR01179">
    <property type="entry name" value="galE"/>
    <property type="match status" value="1"/>
</dbReference>
<dbReference type="PANTHER" id="PTHR43725">
    <property type="entry name" value="UDP-GLUCOSE 4-EPIMERASE"/>
    <property type="match status" value="1"/>
</dbReference>
<dbReference type="InterPro" id="IPR036291">
    <property type="entry name" value="NAD(P)-bd_dom_sf"/>
</dbReference>
<dbReference type="UniPathway" id="UPA00214"/>
<evidence type="ECO:0000256" key="10">
    <source>
        <dbReference type="RuleBase" id="RU366046"/>
    </source>
</evidence>
<evidence type="ECO:0000256" key="6">
    <source>
        <dbReference type="ARBA" id="ARBA00018569"/>
    </source>
</evidence>
<comment type="catalytic activity">
    <reaction evidence="1 10">
        <text>UDP-alpha-D-glucose = UDP-alpha-D-galactose</text>
        <dbReference type="Rhea" id="RHEA:22168"/>
        <dbReference type="ChEBI" id="CHEBI:58885"/>
        <dbReference type="ChEBI" id="CHEBI:66914"/>
        <dbReference type="EC" id="5.1.3.2"/>
    </reaction>
</comment>
<evidence type="ECO:0000256" key="3">
    <source>
        <dbReference type="ARBA" id="ARBA00004947"/>
    </source>
</evidence>
<dbReference type="InterPro" id="IPR001509">
    <property type="entry name" value="Epimerase_deHydtase"/>
</dbReference>
<dbReference type="GO" id="GO:0003978">
    <property type="term" value="F:UDP-glucose 4-epimerase activity"/>
    <property type="evidence" value="ECO:0007669"/>
    <property type="project" value="UniProtKB-UniRule"/>
</dbReference>
<comment type="caution">
    <text evidence="12">The sequence shown here is derived from an EMBL/GenBank/DDBJ whole genome shotgun (WGS) entry which is preliminary data.</text>
</comment>
<dbReference type="Pfam" id="PF01370">
    <property type="entry name" value="Epimerase"/>
    <property type="match status" value="1"/>
</dbReference>
<dbReference type="InterPro" id="IPR005886">
    <property type="entry name" value="UDP_G4E"/>
</dbReference>
<evidence type="ECO:0000256" key="2">
    <source>
        <dbReference type="ARBA" id="ARBA00001911"/>
    </source>
</evidence>
<evidence type="ECO:0000256" key="8">
    <source>
        <dbReference type="ARBA" id="ARBA00023235"/>
    </source>
</evidence>
<evidence type="ECO:0000256" key="1">
    <source>
        <dbReference type="ARBA" id="ARBA00000083"/>
    </source>
</evidence>
<sequence>MYHETKTILVTGGAGYIGSHTCKALAQAGYTPVVYDSLCRGNPWAVKWGPLEIGDLMDGERLRDVLRAHRPVGVIHFAAFAYIAESMSDPLFYYRNNVGGTMSLLRAMAAEGVKQLVFSSTCATYGTPASNPIREDMPQNPINPYGQSKLMVEQVLRDCTRSGGLKAVALRYFNAAGADADCEIGEAHDPETHLIPLALGAAKGTAPALTVFGDDHDTPDGTCIRDYIHVADLADAHVRALGHTGGNDGFAAFNLGTGTGVSIKNLITAVEEVTGCRVPFSYGPRRDGDPAALVADPTCASEALGWKATQSDLQTILRNAWAWMERKA</sequence>
<keyword evidence="7 10" id="KW-0520">NAD</keyword>
<dbReference type="EMBL" id="RDRB01000008">
    <property type="protein sequence ID" value="ROT99102.1"/>
    <property type="molecule type" value="Genomic_DNA"/>
</dbReference>
<keyword evidence="13" id="KW-1185">Reference proteome</keyword>
<dbReference type="Proteomes" id="UP000268016">
    <property type="component" value="Unassembled WGS sequence"/>
</dbReference>
<evidence type="ECO:0000259" key="11">
    <source>
        <dbReference type="Pfam" id="PF01370"/>
    </source>
</evidence>
<keyword evidence="9 10" id="KW-0119">Carbohydrate metabolism</keyword>
<evidence type="ECO:0000313" key="13">
    <source>
        <dbReference type="Proteomes" id="UP000268016"/>
    </source>
</evidence>
<dbReference type="OrthoDB" id="9801785at2"/>
<evidence type="ECO:0000313" key="12">
    <source>
        <dbReference type="EMBL" id="ROT99102.1"/>
    </source>
</evidence>
<accession>A0A3N2QVA2</accession>
<protein>
    <recommendedName>
        <fullName evidence="6 10">UDP-glucose 4-epimerase</fullName>
        <ecNumber evidence="5 10">5.1.3.2</ecNumber>
    </recommendedName>
</protein>
<comment type="pathway">
    <text evidence="3 10">Carbohydrate metabolism; galactose metabolism.</text>
</comment>
<feature type="domain" description="NAD-dependent epimerase/dehydratase" evidence="11">
    <location>
        <begin position="8"/>
        <end position="256"/>
    </location>
</feature>
<dbReference type="PANTHER" id="PTHR43725:SF53">
    <property type="entry name" value="UDP-ARABINOSE 4-EPIMERASE 1"/>
    <property type="match status" value="1"/>
</dbReference>
<dbReference type="Gene3D" id="3.90.25.10">
    <property type="entry name" value="UDP-galactose 4-epimerase, domain 1"/>
    <property type="match status" value="1"/>
</dbReference>
<organism evidence="12 13">
    <name type="scientific">Histidinibacterium lentulum</name>
    <dbReference type="NCBI Taxonomy" id="2480588"/>
    <lineage>
        <taxon>Bacteria</taxon>
        <taxon>Pseudomonadati</taxon>
        <taxon>Pseudomonadota</taxon>
        <taxon>Alphaproteobacteria</taxon>
        <taxon>Rhodobacterales</taxon>
        <taxon>Paracoccaceae</taxon>
        <taxon>Histidinibacterium</taxon>
    </lineage>
</organism>
<dbReference type="EC" id="5.1.3.2" evidence="5 10"/>
<dbReference type="Gene3D" id="3.40.50.720">
    <property type="entry name" value="NAD(P)-binding Rossmann-like Domain"/>
    <property type="match status" value="1"/>
</dbReference>
<keyword evidence="8 10" id="KW-0413">Isomerase</keyword>
<dbReference type="SUPFAM" id="SSF51735">
    <property type="entry name" value="NAD(P)-binding Rossmann-fold domains"/>
    <property type="match status" value="1"/>
</dbReference>
<name>A0A3N2QVA2_9RHOB</name>
<comment type="similarity">
    <text evidence="4 10">Belongs to the NAD(P)-dependent epimerase/dehydratase family.</text>
</comment>
<gene>
    <name evidence="12" type="primary">galE</name>
    <name evidence="12" type="ORF">EAT49_15930</name>
</gene>
<evidence type="ECO:0000256" key="9">
    <source>
        <dbReference type="ARBA" id="ARBA00023277"/>
    </source>
</evidence>
<reference evidence="12 13" key="1">
    <citation type="submission" date="2018-10" db="EMBL/GenBank/DDBJ databases">
        <title>Histidinibacterium lentulum gen. nov., sp. nov., a marine bacterium from the culture broth of Picochlorum sp. 122.</title>
        <authorList>
            <person name="Wang G."/>
        </authorList>
    </citation>
    <scope>NUCLEOTIDE SEQUENCE [LARGE SCALE GENOMIC DNA]</scope>
    <source>
        <strain evidence="12 13">B17</strain>
    </source>
</reference>